<dbReference type="NCBIfam" id="TIGR01448">
    <property type="entry name" value="recD_rel"/>
    <property type="match status" value="1"/>
</dbReference>
<keyword evidence="3" id="KW-0378">Hydrolase</keyword>
<evidence type="ECO:0000259" key="5">
    <source>
        <dbReference type="SMART" id="SM00382"/>
    </source>
</evidence>
<evidence type="ECO:0000256" key="3">
    <source>
        <dbReference type="HAMAP-Rule" id="MF_01488"/>
    </source>
</evidence>
<feature type="compositionally biased region" description="Basic and acidic residues" evidence="4">
    <location>
        <begin position="761"/>
        <end position="773"/>
    </location>
</feature>
<dbReference type="PANTHER" id="PTHR43788">
    <property type="entry name" value="DNA2/NAM7 HELICASE FAMILY MEMBER"/>
    <property type="match status" value="1"/>
</dbReference>
<dbReference type="GO" id="GO:0043139">
    <property type="term" value="F:5'-3' DNA helicase activity"/>
    <property type="evidence" value="ECO:0007669"/>
    <property type="project" value="UniProtKB-UniRule"/>
</dbReference>
<dbReference type="HAMAP" id="MF_01488">
    <property type="entry name" value="RecD2"/>
    <property type="match status" value="1"/>
</dbReference>
<dbReference type="Pfam" id="PF13245">
    <property type="entry name" value="AAA_19"/>
    <property type="match status" value="1"/>
</dbReference>
<feature type="region of interest" description="Disordered" evidence="4">
    <location>
        <begin position="751"/>
        <end position="773"/>
    </location>
</feature>
<comment type="catalytic activity">
    <reaction evidence="3">
        <text>ATP + H2O = ADP + phosphate + H(+)</text>
        <dbReference type="Rhea" id="RHEA:13065"/>
        <dbReference type="ChEBI" id="CHEBI:15377"/>
        <dbReference type="ChEBI" id="CHEBI:15378"/>
        <dbReference type="ChEBI" id="CHEBI:30616"/>
        <dbReference type="ChEBI" id="CHEBI:43474"/>
        <dbReference type="ChEBI" id="CHEBI:456216"/>
        <dbReference type="EC" id="5.6.2.3"/>
    </reaction>
</comment>
<dbReference type="CDD" id="cd18809">
    <property type="entry name" value="SF1_C_RecD"/>
    <property type="match status" value="1"/>
</dbReference>
<keyword evidence="3" id="KW-0413">Isomerase</keyword>
<comment type="function">
    <text evidence="3">DNA-dependent ATPase and ATP-dependent 5'-3' DNA helicase. Has no activity on blunt DNA or DNA with 3'-overhangs, requires at least 10 bases of 5'-ssDNA for helicase activity.</text>
</comment>
<evidence type="ECO:0000313" key="6">
    <source>
        <dbReference type="EMBL" id="ETW88299.1"/>
    </source>
</evidence>
<keyword evidence="2 3" id="KW-0067">ATP-binding</keyword>
<dbReference type="InterPro" id="IPR041451">
    <property type="entry name" value="RecD2_SH13"/>
</dbReference>
<keyword evidence="1 3" id="KW-0547">Nucleotide-binding</keyword>
<dbReference type="GO" id="GO:0003677">
    <property type="term" value="F:DNA binding"/>
    <property type="evidence" value="ECO:0007669"/>
    <property type="project" value="UniProtKB-UniRule"/>
</dbReference>
<dbReference type="RefSeq" id="WP_084829106.1">
    <property type="nucleotide sequence ID" value="NZ_CM002372.1"/>
</dbReference>
<dbReference type="AlphaFoldDB" id="A0A0E2QFM5"/>
<dbReference type="Proteomes" id="UP000024559">
    <property type="component" value="Chromosome"/>
</dbReference>
<dbReference type="Pfam" id="PF23139">
    <property type="entry name" value="OB_YrrC"/>
    <property type="match status" value="1"/>
</dbReference>
<dbReference type="GO" id="GO:0017116">
    <property type="term" value="F:single-stranded DNA helicase activity"/>
    <property type="evidence" value="ECO:0007669"/>
    <property type="project" value="TreeGrafter"/>
</dbReference>
<dbReference type="Pfam" id="PF13538">
    <property type="entry name" value="UvrD_C_2"/>
    <property type="match status" value="1"/>
</dbReference>
<dbReference type="InterPro" id="IPR027785">
    <property type="entry name" value="UvrD-like_helicase_C"/>
</dbReference>
<protein>
    <recommendedName>
        <fullName evidence="3">ATP-dependent RecD2 DNA helicase</fullName>
        <ecNumber evidence="3">5.6.2.3</ecNumber>
    </recommendedName>
    <alternativeName>
        <fullName evidence="3">DNA 5'-3' helicase subunit RecD2</fullName>
    </alternativeName>
</protein>
<evidence type="ECO:0000256" key="2">
    <source>
        <dbReference type="ARBA" id="ARBA00022840"/>
    </source>
</evidence>
<dbReference type="SUPFAM" id="SSF52540">
    <property type="entry name" value="P-loop containing nucleoside triphosphate hydrolases"/>
    <property type="match status" value="2"/>
</dbReference>
<dbReference type="GO" id="GO:0016887">
    <property type="term" value="F:ATP hydrolysis activity"/>
    <property type="evidence" value="ECO:0007669"/>
    <property type="project" value="RHEA"/>
</dbReference>
<dbReference type="Gene3D" id="3.40.50.300">
    <property type="entry name" value="P-loop containing nucleotide triphosphate hydrolases"/>
    <property type="match status" value="2"/>
</dbReference>
<feature type="domain" description="AAA+ ATPase" evidence="5">
    <location>
        <begin position="344"/>
        <end position="483"/>
    </location>
</feature>
<dbReference type="PATRIC" id="fig|1433289.7.peg.2072"/>
<evidence type="ECO:0000313" key="7">
    <source>
        <dbReference type="Proteomes" id="UP000024559"/>
    </source>
</evidence>
<comment type="caution">
    <text evidence="6">The sequence shown here is derived from an EMBL/GenBank/DDBJ whole genome shotgun (WGS) entry which is preliminary data.</text>
</comment>
<dbReference type="GO" id="GO:0006310">
    <property type="term" value="P:DNA recombination"/>
    <property type="evidence" value="ECO:0007669"/>
    <property type="project" value="InterPro"/>
</dbReference>
<dbReference type="EC" id="5.6.2.3" evidence="3"/>
<dbReference type="Gene3D" id="1.10.10.2220">
    <property type="match status" value="1"/>
</dbReference>
<dbReference type="InterPro" id="IPR029493">
    <property type="entry name" value="RecD2-like_HHH"/>
</dbReference>
<dbReference type="InterPro" id="IPR003593">
    <property type="entry name" value="AAA+_ATPase"/>
</dbReference>
<dbReference type="InterPro" id="IPR050534">
    <property type="entry name" value="Coronavir_polyprotein_1ab"/>
</dbReference>
<dbReference type="GO" id="GO:0009338">
    <property type="term" value="C:exodeoxyribonuclease V complex"/>
    <property type="evidence" value="ECO:0007669"/>
    <property type="project" value="TreeGrafter"/>
</dbReference>
<dbReference type="PANTHER" id="PTHR43788:SF6">
    <property type="entry name" value="DNA HELICASE B"/>
    <property type="match status" value="1"/>
</dbReference>
<dbReference type="InterPro" id="IPR027417">
    <property type="entry name" value="P-loop_NTPase"/>
</dbReference>
<dbReference type="EMBL" id="AZJT01000067">
    <property type="protein sequence ID" value="ETW88299.1"/>
    <property type="molecule type" value="Genomic_DNA"/>
</dbReference>
<evidence type="ECO:0000256" key="1">
    <source>
        <dbReference type="ARBA" id="ARBA00022741"/>
    </source>
</evidence>
<gene>
    <name evidence="3" type="primary">recD2</name>
    <name evidence="6" type="ORF">X841_09980</name>
</gene>
<proteinExistence type="inferred from homology"/>
<dbReference type="InterPro" id="IPR055446">
    <property type="entry name" value="RecD2_N_OB"/>
</dbReference>
<dbReference type="Pfam" id="PF14490">
    <property type="entry name" value="HHH_RecD2"/>
    <property type="match status" value="1"/>
</dbReference>
<organism evidence="6 7">
    <name type="scientific">Streptococcus thermophilus M17PTZA496</name>
    <dbReference type="NCBI Taxonomy" id="1433289"/>
    <lineage>
        <taxon>Bacteria</taxon>
        <taxon>Bacillati</taxon>
        <taxon>Bacillota</taxon>
        <taxon>Bacilli</taxon>
        <taxon>Lactobacillales</taxon>
        <taxon>Streptococcaceae</taxon>
        <taxon>Streptococcus</taxon>
    </lineage>
</organism>
<keyword evidence="3" id="KW-0238">DNA-binding</keyword>
<dbReference type="HOGENOM" id="CLU_007524_0_1_9"/>
<comment type="similarity">
    <text evidence="3">Belongs to the RecD family. RecD2 subfamily.</text>
</comment>
<name>A0A0E2QFM5_STRTR</name>
<dbReference type="Gene3D" id="2.30.30.940">
    <property type="match status" value="1"/>
</dbReference>
<sequence length="834" mass="94228">MQEFYFSGTIERIIFENASNFFRILLLEIDETDSDFEDYEIIVTGTMGDVMEGEDYTFWGQLTNHPKYGKQLQMTRYERSKPSASGLIKYFSSDNFKGIGKKTAERIVEIYGEDPIDKILEDPSKLEQIPNLSKVNREAFLAKLKINYGTEQILSKLSSYGLTPKAASQIFNQYKEESLNLIEKYPYLLVEEVQGIGFKMADQLAERLGIASDAPERLRAALIHCLLEASMEEGDTYIEAKSLLERTIILLESSRQIELDPALVAHQLTNLIQEDKVQNIETKIFDNTLYFAEQGIYTHLTRITKDQPDISAEDKIQASLERVEDELGITYDKVQKDAIIKALQSKVFILTGGPGTGKTTVINGIIKTYADLHGLDLKKSDLPIILAAPTGRAARRMNELTKLPSATIHRHLGLNGEDDFKTLDDYLDCDLIIIDEFSMVDTWLANQLFESISDTTQVIIVGDQDQLPSVGPGQVLADLLQIDDLPKVSLTKIFRQSEDSTIVTLASQMRQGQLPTDFTEKKADRSYFEANANHIPQMVPKIVSAAIKSGIAAQDVQILAPMYRGQAGINNLNTIMQDLLNPKEKANQFAFNDIFFRKNDKILHLVNDTELNVFNGDIGIITDLIPGKYTESKQDEIYMSFDGNEVIYPRNEWNKITLAYAMSIHKSQGSEFPVVILPITRQSGRMLQRNLIYTAITRAKSKLVMLGEIAAFDYAVHNEGAKRNTYLIQRFEQTYTQAVDKSVEKNVKNEGTDAFNQTKTENNRPSETIENKDFSENINPSQTLINTYSHPVDKSVNKPVQTEENYRLTEENWATIDPMIGLSEDDIAAFFNNN</sequence>
<feature type="binding site" evidence="3">
    <location>
        <begin position="355"/>
        <end position="359"/>
    </location>
    <ligand>
        <name>ATP</name>
        <dbReference type="ChEBI" id="CHEBI:30616"/>
    </ligand>
</feature>
<dbReference type="GO" id="GO:0005524">
    <property type="term" value="F:ATP binding"/>
    <property type="evidence" value="ECO:0007669"/>
    <property type="project" value="UniProtKB-UniRule"/>
</dbReference>
<accession>A0A0E2QFM5</accession>
<dbReference type="InterPro" id="IPR006345">
    <property type="entry name" value="RecD2"/>
</dbReference>
<dbReference type="CDD" id="cd17933">
    <property type="entry name" value="DEXSc_RecD-like"/>
    <property type="match status" value="1"/>
</dbReference>
<dbReference type="SMART" id="SM00382">
    <property type="entry name" value="AAA"/>
    <property type="match status" value="1"/>
</dbReference>
<keyword evidence="3" id="KW-0347">Helicase</keyword>
<evidence type="ECO:0000256" key="4">
    <source>
        <dbReference type="SAM" id="MobiDB-lite"/>
    </source>
</evidence>
<dbReference type="Pfam" id="PF18335">
    <property type="entry name" value="SH3_13"/>
    <property type="match status" value="1"/>
</dbReference>
<reference evidence="7" key="1">
    <citation type="submission" date="2013-12" db="EMBL/GenBank/DDBJ databases">
        <title>Genome sequences of Streptococcus thermophilus strains MTH17CL396 and M17PTZA496 isolated from Fontina cheese in Valle d'Aosta region (Italy).</title>
        <authorList>
            <person name="Treu L."/>
            <person name="Giacomini A."/>
            <person name="Corich V."/>
            <person name="Vendramin V."/>
            <person name="Bovo B."/>
        </authorList>
    </citation>
    <scope>NUCLEOTIDE SEQUENCE [LARGE SCALE GENOMIC DNA]</scope>
    <source>
        <strain evidence="7">M17PTZA496</strain>
    </source>
</reference>